<protein>
    <submittedName>
        <fullName evidence="1">Uncharacterized protein</fullName>
    </submittedName>
</protein>
<reference evidence="1 2" key="1">
    <citation type="submission" date="2013-02" db="EMBL/GenBank/DDBJ databases">
        <authorList>
            <person name="Genoscope - CEA"/>
        </authorList>
    </citation>
    <scope>NUCLEOTIDE SEQUENCE [LARGE SCALE GENOMIC DNA]</scope>
    <source>
        <strain evidence="1 2">STM 2683</strain>
    </source>
</reference>
<dbReference type="EMBL" id="CAUM01000159">
    <property type="protein sequence ID" value="CCV09185.1"/>
    <property type="molecule type" value="Genomic_DNA"/>
</dbReference>
<keyword evidence="2" id="KW-1185">Reference proteome</keyword>
<gene>
    <name evidence="1" type="ORF">MESS2_880015</name>
</gene>
<name>M5EYZ9_9HYPH</name>
<proteinExistence type="predicted"/>
<dbReference type="AlphaFoldDB" id="M5EYZ9"/>
<comment type="caution">
    <text evidence="1">The sequence shown here is derived from an EMBL/GenBank/DDBJ whole genome shotgun (WGS) entry which is preliminary data.</text>
</comment>
<evidence type="ECO:0000313" key="2">
    <source>
        <dbReference type="Proteomes" id="UP000012062"/>
    </source>
</evidence>
<organism evidence="1 2">
    <name type="scientific">Mesorhizobium metallidurans STM 2683</name>
    <dbReference type="NCBI Taxonomy" id="1297569"/>
    <lineage>
        <taxon>Bacteria</taxon>
        <taxon>Pseudomonadati</taxon>
        <taxon>Pseudomonadota</taxon>
        <taxon>Alphaproteobacteria</taxon>
        <taxon>Hyphomicrobiales</taxon>
        <taxon>Phyllobacteriaceae</taxon>
        <taxon>Mesorhizobium</taxon>
    </lineage>
</organism>
<evidence type="ECO:0000313" key="1">
    <source>
        <dbReference type="EMBL" id="CCV09185.1"/>
    </source>
</evidence>
<accession>M5EYZ9</accession>
<dbReference type="Proteomes" id="UP000012062">
    <property type="component" value="Unassembled WGS sequence"/>
</dbReference>
<sequence>MQCSRGLDLCKEPDLARHKISFSFKFRYRIRDLCYPFCRIRLGKNKSINTRHHGCIEICRQGTQTAIHAN</sequence>